<feature type="chain" id="PRO_5032777321" description="Glycosyltransferase 2-like domain-containing protein" evidence="1">
    <location>
        <begin position="30"/>
        <end position="539"/>
    </location>
</feature>
<sequence length="539" mass="60233">MRWGWPYTARHLSYLSLLASQLWLRDAGAMVARPDLHNWIPHMRPRTLHAGDLQQLMQKYRVVVLMTSIPRRIDHMEPVIDAMLAQSWQAAEIYMSIPYIYNRTGETYHIPEWMQAKVDATPTLHLVRCVDLGPGTHLLNGLRMEKDPWTFLVVVDDDHIYGPELVEQLMRAALGNPGSAVAAQGFLSVPGLLESQELHTMEEQGGDRPRYLQDQGFAAGPVLVSYLGVVYQRGFFDDTVYFYNSDCQQCRYQDDMWFSAHLAQKGIRRLVLGAALGVQELTEFHLGPESLTFWEENKPRQISDDCNKGLLRANSHIWALRRRVVLALGGLPPVGWPIPDQVPKEWAPPLAAISRLRQLPDLTYLCTSGWNEASHSSGFLLGTSFMFGNILATGSSACAAHSEARISQLMQDALLWEGDPNTVVVMGSLPVLEEDPTGFWEVAECAASMFDATAEDAEAEEMLSSSRRGQAAEGSMPQQYGHLVLNFLFRQRGSPLQGLGDVALPRSQKRGEQVWPYCRIGDWVAATVGAFSRGYAGYA</sequence>
<dbReference type="OrthoDB" id="414863at2759"/>
<dbReference type="Proteomes" id="UP000601435">
    <property type="component" value="Unassembled WGS sequence"/>
</dbReference>
<proteinExistence type="predicted"/>
<reference evidence="2" key="1">
    <citation type="submission" date="2021-02" db="EMBL/GenBank/DDBJ databases">
        <authorList>
            <person name="Dougan E. K."/>
            <person name="Rhodes N."/>
            <person name="Thang M."/>
            <person name="Chan C."/>
        </authorList>
    </citation>
    <scope>NUCLEOTIDE SEQUENCE</scope>
</reference>
<dbReference type="SUPFAM" id="SSF53448">
    <property type="entry name" value="Nucleotide-diphospho-sugar transferases"/>
    <property type="match status" value="1"/>
</dbReference>
<gene>
    <name evidence="2" type="ORF">SNEC2469_LOCUS28482</name>
</gene>
<comment type="caution">
    <text evidence="2">The sequence shown here is derived from an EMBL/GenBank/DDBJ whole genome shotgun (WGS) entry which is preliminary data.</text>
</comment>
<evidence type="ECO:0008006" key="4">
    <source>
        <dbReference type="Google" id="ProtNLM"/>
    </source>
</evidence>
<organism evidence="2 3">
    <name type="scientific">Symbiodinium necroappetens</name>
    <dbReference type="NCBI Taxonomy" id="1628268"/>
    <lineage>
        <taxon>Eukaryota</taxon>
        <taxon>Sar</taxon>
        <taxon>Alveolata</taxon>
        <taxon>Dinophyceae</taxon>
        <taxon>Suessiales</taxon>
        <taxon>Symbiodiniaceae</taxon>
        <taxon>Symbiodinium</taxon>
    </lineage>
</organism>
<keyword evidence="1" id="KW-0732">Signal</keyword>
<feature type="signal peptide" evidence="1">
    <location>
        <begin position="1"/>
        <end position="29"/>
    </location>
</feature>
<accession>A0A813ARE7</accession>
<dbReference type="EMBL" id="CAJNJA010062030">
    <property type="protein sequence ID" value="CAE7875332.1"/>
    <property type="molecule type" value="Genomic_DNA"/>
</dbReference>
<protein>
    <recommendedName>
        <fullName evidence="4">Glycosyltransferase 2-like domain-containing protein</fullName>
    </recommendedName>
</protein>
<keyword evidence="3" id="KW-1185">Reference proteome</keyword>
<dbReference type="InterPro" id="IPR029044">
    <property type="entry name" value="Nucleotide-diphossugar_trans"/>
</dbReference>
<evidence type="ECO:0000256" key="1">
    <source>
        <dbReference type="SAM" id="SignalP"/>
    </source>
</evidence>
<name>A0A813ARE7_9DINO</name>
<dbReference type="AlphaFoldDB" id="A0A813ARE7"/>
<evidence type="ECO:0000313" key="3">
    <source>
        <dbReference type="Proteomes" id="UP000601435"/>
    </source>
</evidence>
<evidence type="ECO:0000313" key="2">
    <source>
        <dbReference type="EMBL" id="CAE7875332.1"/>
    </source>
</evidence>